<gene>
    <name evidence="1" type="ORF">L6164_026448</name>
</gene>
<comment type="caution">
    <text evidence="1">The sequence shown here is derived from an EMBL/GenBank/DDBJ whole genome shotgun (WGS) entry which is preliminary data.</text>
</comment>
<protein>
    <submittedName>
        <fullName evidence="1">Uncharacterized protein</fullName>
    </submittedName>
</protein>
<accession>A0ACB9LR47</accession>
<sequence>MNLRVCYSEQLRIRSSSRLYWSLKIMRILQIWEQIHHPLPEVLMLNTQTVVKWLNKMSEGKLGRWWRKEMERLAKVPPIISNEYFVINLIVADMQGKY</sequence>
<name>A0ACB9LR47_BAUVA</name>
<proteinExistence type="predicted"/>
<organism evidence="1 2">
    <name type="scientific">Bauhinia variegata</name>
    <name type="common">Purple orchid tree</name>
    <name type="synonym">Phanera variegata</name>
    <dbReference type="NCBI Taxonomy" id="167791"/>
    <lineage>
        <taxon>Eukaryota</taxon>
        <taxon>Viridiplantae</taxon>
        <taxon>Streptophyta</taxon>
        <taxon>Embryophyta</taxon>
        <taxon>Tracheophyta</taxon>
        <taxon>Spermatophyta</taxon>
        <taxon>Magnoliopsida</taxon>
        <taxon>eudicotyledons</taxon>
        <taxon>Gunneridae</taxon>
        <taxon>Pentapetalae</taxon>
        <taxon>rosids</taxon>
        <taxon>fabids</taxon>
        <taxon>Fabales</taxon>
        <taxon>Fabaceae</taxon>
        <taxon>Cercidoideae</taxon>
        <taxon>Cercideae</taxon>
        <taxon>Bauhiniinae</taxon>
        <taxon>Bauhinia</taxon>
    </lineage>
</organism>
<dbReference type="Proteomes" id="UP000828941">
    <property type="component" value="Chromosome 11"/>
</dbReference>
<reference evidence="1 2" key="1">
    <citation type="journal article" date="2022" name="DNA Res.">
        <title>Chromosomal-level genome assembly of the orchid tree Bauhinia variegata (Leguminosae; Cercidoideae) supports the allotetraploid origin hypothesis of Bauhinia.</title>
        <authorList>
            <person name="Zhong Y."/>
            <person name="Chen Y."/>
            <person name="Zheng D."/>
            <person name="Pang J."/>
            <person name="Liu Y."/>
            <person name="Luo S."/>
            <person name="Meng S."/>
            <person name="Qian L."/>
            <person name="Wei D."/>
            <person name="Dai S."/>
            <person name="Zhou R."/>
        </authorList>
    </citation>
    <scope>NUCLEOTIDE SEQUENCE [LARGE SCALE GENOMIC DNA]</scope>
    <source>
        <strain evidence="1">BV-YZ2020</strain>
    </source>
</reference>
<evidence type="ECO:0000313" key="1">
    <source>
        <dbReference type="EMBL" id="KAI4313467.1"/>
    </source>
</evidence>
<dbReference type="EMBL" id="CM039436">
    <property type="protein sequence ID" value="KAI4313467.1"/>
    <property type="molecule type" value="Genomic_DNA"/>
</dbReference>
<keyword evidence="2" id="KW-1185">Reference proteome</keyword>
<evidence type="ECO:0000313" key="2">
    <source>
        <dbReference type="Proteomes" id="UP000828941"/>
    </source>
</evidence>